<keyword evidence="9" id="KW-1185">Reference proteome</keyword>
<accession>E9QSE3</accession>
<evidence type="ECO:0000256" key="4">
    <source>
        <dbReference type="ARBA" id="ARBA00022692"/>
    </source>
</evidence>
<dbReference type="KEGG" id="bar:GBAA_0945"/>
<evidence type="ECO:0000256" key="5">
    <source>
        <dbReference type="ARBA" id="ARBA00022989"/>
    </source>
</evidence>
<evidence type="ECO:0000256" key="1">
    <source>
        <dbReference type="ARBA" id="ARBA00004651"/>
    </source>
</evidence>
<evidence type="ECO:0000313" key="9">
    <source>
        <dbReference type="Proteomes" id="UP000000594"/>
    </source>
</evidence>
<feature type="transmembrane region" description="Helical" evidence="7">
    <location>
        <begin position="82"/>
        <end position="108"/>
    </location>
</feature>
<dbReference type="GO" id="GO:0005886">
    <property type="term" value="C:plasma membrane"/>
    <property type="evidence" value="ECO:0007669"/>
    <property type="project" value="UniProtKB-SubCell"/>
</dbReference>
<dbReference type="InterPro" id="IPR005524">
    <property type="entry name" value="DUF318"/>
</dbReference>
<evidence type="ECO:0008006" key="10">
    <source>
        <dbReference type="Google" id="ProtNLM"/>
    </source>
</evidence>
<feature type="transmembrane region" description="Helical" evidence="7">
    <location>
        <begin position="12"/>
        <end position="32"/>
    </location>
</feature>
<keyword evidence="6 7" id="KW-0472">Membrane</keyword>
<feature type="transmembrane region" description="Helical" evidence="7">
    <location>
        <begin position="114"/>
        <end position="134"/>
    </location>
</feature>
<protein>
    <recommendedName>
        <fullName evidence="10">Permease</fullName>
    </recommendedName>
</protein>
<evidence type="ECO:0000256" key="3">
    <source>
        <dbReference type="ARBA" id="ARBA00022475"/>
    </source>
</evidence>
<accession>E9QSE2</accession>
<gene>
    <name evidence="8" type="ordered locus">GBAA_0945</name>
</gene>
<accession>Q81UD3</accession>
<feature type="transmembrane region" description="Helical" evidence="7">
    <location>
        <begin position="141"/>
        <end position="162"/>
    </location>
</feature>
<proteinExistence type="inferred from homology"/>
<dbReference type="EMBL" id="AE017334">
    <property type="protein sequence ID" value="AAT30052.2"/>
    <property type="molecule type" value="Genomic_DNA"/>
</dbReference>
<keyword evidence="5 7" id="KW-1133">Transmembrane helix</keyword>
<evidence type="ECO:0000256" key="7">
    <source>
        <dbReference type="SAM" id="Phobius"/>
    </source>
</evidence>
<evidence type="ECO:0000313" key="8">
    <source>
        <dbReference type="EMBL" id="AAT30052.2"/>
    </source>
</evidence>
<dbReference type="Proteomes" id="UP000000594">
    <property type="component" value="Chromosome"/>
</dbReference>
<name>A0A0F7RLE5_BACAN</name>
<keyword evidence="3" id="KW-1003">Cell membrane</keyword>
<keyword evidence="4 7" id="KW-0812">Transmembrane</keyword>
<dbReference type="Pfam" id="PF03773">
    <property type="entry name" value="ArsP_1"/>
    <property type="match status" value="1"/>
</dbReference>
<reference evidence="8 9" key="1">
    <citation type="journal article" date="2009" name="J. Bacteriol.">
        <title>The complete genome sequence of Bacillus anthracis Ames 'Ancestor'.</title>
        <authorList>
            <person name="Ravel J."/>
            <person name="Jiang L."/>
            <person name="Stanley S.T."/>
            <person name="Wilson M.R."/>
            <person name="Decker R.S."/>
            <person name="Read T.D."/>
            <person name="Worsham P."/>
            <person name="Keim P.S."/>
            <person name="Salzberg S.L."/>
            <person name="Fraser-Liggett C.M."/>
            <person name="Rasko D.A."/>
        </authorList>
    </citation>
    <scope>NUCLEOTIDE SEQUENCE [LARGE SCALE GENOMIC DNA]</scope>
    <source>
        <strain evidence="9">Ames ancestor</strain>
    </source>
</reference>
<comment type="subcellular location">
    <subcellularLocation>
        <location evidence="1">Cell membrane</location>
        <topology evidence="1">Multi-pass membrane protein</topology>
    </subcellularLocation>
</comment>
<feature type="transmembrane region" description="Helical" evidence="7">
    <location>
        <begin position="44"/>
        <end position="61"/>
    </location>
</feature>
<dbReference type="AlphaFoldDB" id="A0A0F7RLE5"/>
<evidence type="ECO:0000256" key="2">
    <source>
        <dbReference type="ARBA" id="ARBA00006386"/>
    </source>
</evidence>
<evidence type="ECO:0000256" key="6">
    <source>
        <dbReference type="ARBA" id="ARBA00023136"/>
    </source>
</evidence>
<organism evidence="8 9">
    <name type="scientific">Bacillus anthracis</name>
    <name type="common">anthrax bacterium</name>
    <dbReference type="NCBI Taxonomy" id="1392"/>
    <lineage>
        <taxon>Bacteria</taxon>
        <taxon>Bacillati</taxon>
        <taxon>Bacillota</taxon>
        <taxon>Bacilli</taxon>
        <taxon>Bacillales</taxon>
        <taxon>Bacillaceae</taxon>
        <taxon>Bacillus</taxon>
        <taxon>Bacillus cereus group</taxon>
    </lineage>
</organism>
<accession>Q6KWE7</accession>
<accession>A0A0F7RLE5</accession>
<comment type="similarity">
    <text evidence="2">Belongs to the UPF0718 family.</text>
</comment>
<sequence length="180" mass="20726">MDGDGMKELKRYRFFFIFLLGLFILTFINQSLGWRALQLTGNSILDMLFLLPPVLLFVGLLDQWVKKETLMKYMDKKSGIYGILFSLLLGGIAAGPLYVAFPIAALLLKKGASIRYIVFFLGVWTTAKLPILVYEYSSFGATFTLIHIGFGLVFFYIMGIIFERFYDQEELLRYDVMEEM</sequence>
<accession>Q6I2L6</accession>